<comment type="caution">
    <text evidence="3">The sequence shown here is derived from an EMBL/GenBank/DDBJ whole genome shotgun (WGS) entry which is preliminary data.</text>
</comment>
<reference evidence="3 4" key="1">
    <citation type="submission" date="2018-10" db="EMBL/GenBank/DDBJ databases">
        <title>Propionibacterium australiense Genome Sequencing and Assembly.</title>
        <authorList>
            <person name="Bernier A.-M."/>
            <person name="Bernard K."/>
        </authorList>
    </citation>
    <scope>NUCLEOTIDE SEQUENCE [LARGE SCALE GENOMIC DNA]</scope>
    <source>
        <strain evidence="3 4">NML98A078</strain>
    </source>
</reference>
<sequence>MRARATTVDAPSPSVQAEATGTPQAESAGPAPQDQSPAAIRVHVIGAVKAPGVVQVPAGARVADAIDAAGGFSADADPGELNQAQPVSDGCQIVIGTTAAPRGELNPPGGSSGQAAGDPAASGQAGAGRDELIDLNSATAAQLEELSGIGPVLAERIVEWRTEHGRFSRVEELQEVSGIGEKLYARIKDHVRV</sequence>
<dbReference type="Gene3D" id="3.10.560.10">
    <property type="entry name" value="Outer membrane lipoprotein wza domain like"/>
    <property type="match status" value="1"/>
</dbReference>
<feature type="domain" description="Helix-hairpin-helix DNA-binding motif class 1" evidence="2">
    <location>
        <begin position="141"/>
        <end position="160"/>
    </location>
</feature>
<keyword evidence="3" id="KW-0238">DNA-binding</keyword>
<dbReference type="NCBIfam" id="TIGR00426">
    <property type="entry name" value="competence protein ComEA helix-hairpin-helix repeat region"/>
    <property type="match status" value="1"/>
</dbReference>
<dbReference type="InterPro" id="IPR019554">
    <property type="entry name" value="Soluble_ligand-bd"/>
</dbReference>
<evidence type="ECO:0000259" key="2">
    <source>
        <dbReference type="SMART" id="SM00278"/>
    </source>
</evidence>
<dbReference type="PANTHER" id="PTHR21180:SF32">
    <property type="entry name" value="ENDONUCLEASE_EXONUCLEASE_PHOSPHATASE FAMILY DOMAIN-CONTAINING PROTEIN 1"/>
    <property type="match status" value="1"/>
</dbReference>
<dbReference type="GO" id="GO:0015627">
    <property type="term" value="C:type II protein secretion system complex"/>
    <property type="evidence" value="ECO:0007669"/>
    <property type="project" value="TreeGrafter"/>
</dbReference>
<dbReference type="InterPro" id="IPR010994">
    <property type="entry name" value="RuvA_2-like"/>
</dbReference>
<feature type="compositionally biased region" description="Polar residues" evidence="1">
    <location>
        <begin position="13"/>
        <end position="25"/>
    </location>
</feature>
<name>A0A8B3FQ71_9ACTN</name>
<dbReference type="OrthoDB" id="9758724at2"/>
<evidence type="ECO:0000313" key="3">
    <source>
        <dbReference type="EMBL" id="RLP13131.1"/>
    </source>
</evidence>
<dbReference type="GO" id="GO:0003677">
    <property type="term" value="F:DNA binding"/>
    <property type="evidence" value="ECO:0007669"/>
    <property type="project" value="UniProtKB-KW"/>
</dbReference>
<dbReference type="GO" id="GO:0015628">
    <property type="term" value="P:protein secretion by the type II secretion system"/>
    <property type="evidence" value="ECO:0007669"/>
    <property type="project" value="TreeGrafter"/>
</dbReference>
<feature type="region of interest" description="Disordered" evidence="1">
    <location>
        <begin position="99"/>
        <end position="126"/>
    </location>
</feature>
<dbReference type="SMART" id="SM00278">
    <property type="entry name" value="HhH1"/>
    <property type="match status" value="2"/>
</dbReference>
<dbReference type="AlphaFoldDB" id="A0A8B3FQ71"/>
<dbReference type="GO" id="GO:0006281">
    <property type="term" value="P:DNA repair"/>
    <property type="evidence" value="ECO:0007669"/>
    <property type="project" value="InterPro"/>
</dbReference>
<accession>A0A8B3FQ71</accession>
<dbReference type="Gene3D" id="1.10.150.280">
    <property type="entry name" value="AF1531-like domain"/>
    <property type="match status" value="1"/>
</dbReference>
<protein>
    <submittedName>
        <fullName evidence="3">ComEA family DNA-binding protein</fullName>
    </submittedName>
</protein>
<evidence type="ECO:0000256" key="1">
    <source>
        <dbReference type="SAM" id="MobiDB-lite"/>
    </source>
</evidence>
<organism evidence="3 4">
    <name type="scientific">Propionibacterium australiense</name>
    <dbReference type="NCBI Taxonomy" id="119981"/>
    <lineage>
        <taxon>Bacteria</taxon>
        <taxon>Bacillati</taxon>
        <taxon>Actinomycetota</taxon>
        <taxon>Actinomycetes</taxon>
        <taxon>Propionibacteriales</taxon>
        <taxon>Propionibacteriaceae</taxon>
        <taxon>Propionibacterium</taxon>
    </lineage>
</organism>
<dbReference type="InterPro" id="IPR051675">
    <property type="entry name" value="Endo/Exo/Phosphatase_dom_1"/>
</dbReference>
<feature type="region of interest" description="Disordered" evidence="1">
    <location>
        <begin position="1"/>
        <end position="37"/>
    </location>
</feature>
<dbReference type="InterPro" id="IPR004509">
    <property type="entry name" value="Competence_ComEA_HhH"/>
</dbReference>
<evidence type="ECO:0000313" key="4">
    <source>
        <dbReference type="Proteomes" id="UP000279336"/>
    </source>
</evidence>
<feature type="domain" description="Helix-hairpin-helix DNA-binding motif class 1" evidence="2">
    <location>
        <begin position="171"/>
        <end position="190"/>
    </location>
</feature>
<dbReference type="PANTHER" id="PTHR21180">
    <property type="entry name" value="ENDONUCLEASE/EXONUCLEASE/PHOSPHATASE FAMILY DOMAIN-CONTAINING PROTEIN 1"/>
    <property type="match status" value="1"/>
</dbReference>
<dbReference type="Proteomes" id="UP000279336">
    <property type="component" value="Unassembled WGS sequence"/>
</dbReference>
<gene>
    <name evidence="3" type="ORF">D7U36_01105</name>
</gene>
<dbReference type="Pfam" id="PF10531">
    <property type="entry name" value="SLBB"/>
    <property type="match status" value="1"/>
</dbReference>
<dbReference type="Pfam" id="PF12836">
    <property type="entry name" value="HHH_3"/>
    <property type="match status" value="1"/>
</dbReference>
<dbReference type="InterPro" id="IPR003583">
    <property type="entry name" value="Hlx-hairpin-Hlx_DNA-bd_motif"/>
</dbReference>
<dbReference type="SUPFAM" id="SSF47781">
    <property type="entry name" value="RuvA domain 2-like"/>
    <property type="match status" value="1"/>
</dbReference>
<dbReference type="EMBL" id="RCIW01000001">
    <property type="protein sequence ID" value="RLP13131.1"/>
    <property type="molecule type" value="Genomic_DNA"/>
</dbReference>
<proteinExistence type="predicted"/>